<sequence>MGRTSDAKERLLRTGGELIHQRGYSAVSISDACAEAGVKKGSFYHFFPSKVDFMASVIADYSTRTATAYDEVAHGDAPPLDRLAYYLDGIKTYHIELQGLYGKVVGCPIGNLALEMSTLEAELRTSVRDELSANRASFEMCVRDAIDRGDIPAMDPGAAARAIQAQIQGMVMQAKVEDNPDALDGLRTSVFQLLGVVG</sequence>
<protein>
    <submittedName>
        <fullName evidence="5">Probable transcription regulator protein of MDR efflux pump cluster</fullName>
    </submittedName>
</protein>
<dbReference type="GO" id="GO:0003677">
    <property type="term" value="F:DNA binding"/>
    <property type="evidence" value="ECO:0007669"/>
    <property type="project" value="UniProtKB-KW"/>
</dbReference>
<dbReference type="AlphaFoldDB" id="A0A3B0SD58"/>
<reference evidence="5" key="1">
    <citation type="submission" date="2018-06" db="EMBL/GenBank/DDBJ databases">
        <authorList>
            <person name="Zhirakovskaya E."/>
        </authorList>
    </citation>
    <scope>NUCLEOTIDE SEQUENCE</scope>
</reference>
<accession>A0A3B0SD58</accession>
<keyword evidence="3" id="KW-0804">Transcription</keyword>
<dbReference type="PROSITE" id="PS50977">
    <property type="entry name" value="HTH_TETR_2"/>
    <property type="match status" value="1"/>
</dbReference>
<dbReference type="SUPFAM" id="SSF46689">
    <property type="entry name" value="Homeodomain-like"/>
    <property type="match status" value="1"/>
</dbReference>
<evidence type="ECO:0000313" key="5">
    <source>
        <dbReference type="EMBL" id="VAW02240.1"/>
    </source>
</evidence>
<evidence type="ECO:0000259" key="4">
    <source>
        <dbReference type="PROSITE" id="PS50977"/>
    </source>
</evidence>
<evidence type="ECO:0000256" key="3">
    <source>
        <dbReference type="ARBA" id="ARBA00023163"/>
    </source>
</evidence>
<proteinExistence type="predicted"/>
<evidence type="ECO:0000256" key="2">
    <source>
        <dbReference type="ARBA" id="ARBA00023125"/>
    </source>
</evidence>
<keyword evidence="1" id="KW-0805">Transcription regulation</keyword>
<dbReference type="InterPro" id="IPR001647">
    <property type="entry name" value="HTH_TetR"/>
</dbReference>
<dbReference type="InterPro" id="IPR011075">
    <property type="entry name" value="TetR_C"/>
</dbReference>
<keyword evidence="2" id="KW-0238">DNA-binding</keyword>
<dbReference type="Pfam" id="PF16925">
    <property type="entry name" value="TetR_C_13"/>
    <property type="match status" value="1"/>
</dbReference>
<name>A0A3B0SD58_9ZZZZ</name>
<feature type="domain" description="HTH tetR-type" evidence="4">
    <location>
        <begin position="5"/>
        <end position="65"/>
    </location>
</feature>
<organism evidence="5">
    <name type="scientific">hydrothermal vent metagenome</name>
    <dbReference type="NCBI Taxonomy" id="652676"/>
    <lineage>
        <taxon>unclassified sequences</taxon>
        <taxon>metagenomes</taxon>
        <taxon>ecological metagenomes</taxon>
    </lineage>
</organism>
<dbReference type="SUPFAM" id="SSF48498">
    <property type="entry name" value="Tetracyclin repressor-like, C-terminal domain"/>
    <property type="match status" value="1"/>
</dbReference>
<dbReference type="EMBL" id="UOEK01000230">
    <property type="protein sequence ID" value="VAW02240.1"/>
    <property type="molecule type" value="Genomic_DNA"/>
</dbReference>
<dbReference type="PANTHER" id="PTHR47506">
    <property type="entry name" value="TRANSCRIPTIONAL REGULATORY PROTEIN"/>
    <property type="match status" value="1"/>
</dbReference>
<dbReference type="InterPro" id="IPR036271">
    <property type="entry name" value="Tet_transcr_reg_TetR-rel_C_sf"/>
</dbReference>
<evidence type="ECO:0000256" key="1">
    <source>
        <dbReference type="ARBA" id="ARBA00023015"/>
    </source>
</evidence>
<gene>
    <name evidence="5" type="ORF">MNBD_ACTINO02-2659</name>
</gene>
<dbReference type="PANTHER" id="PTHR47506:SF6">
    <property type="entry name" value="HTH-TYPE TRANSCRIPTIONAL REPRESSOR NEMR"/>
    <property type="match status" value="1"/>
</dbReference>
<dbReference type="Gene3D" id="1.10.357.10">
    <property type="entry name" value="Tetracycline Repressor, domain 2"/>
    <property type="match status" value="1"/>
</dbReference>
<dbReference type="InterPro" id="IPR009057">
    <property type="entry name" value="Homeodomain-like_sf"/>
</dbReference>
<dbReference type="Pfam" id="PF00440">
    <property type="entry name" value="TetR_N"/>
    <property type="match status" value="1"/>
</dbReference>